<dbReference type="AlphaFoldDB" id="A0A8J5M7H9"/>
<name>A0A8J5M7H9_ZINOF</name>
<evidence type="ECO:0000256" key="4">
    <source>
        <dbReference type="SAM" id="SignalP"/>
    </source>
</evidence>
<keyword evidence="4" id="KW-0732">Signal</keyword>
<dbReference type="PANTHER" id="PTHR10353:SF302">
    <property type="entry name" value="BETA-GLUCOSIDASE 40"/>
    <property type="match status" value="1"/>
</dbReference>
<protein>
    <submittedName>
        <fullName evidence="5">Uncharacterized protein</fullName>
    </submittedName>
</protein>
<accession>A0A8J5M7H9</accession>
<dbReference type="InterPro" id="IPR017853">
    <property type="entry name" value="GH"/>
</dbReference>
<dbReference type="PANTHER" id="PTHR10353">
    <property type="entry name" value="GLYCOSYL HYDROLASE"/>
    <property type="match status" value="1"/>
</dbReference>
<dbReference type="Gene3D" id="3.20.20.80">
    <property type="entry name" value="Glycosidases"/>
    <property type="match status" value="1"/>
</dbReference>
<feature type="signal peptide" evidence="4">
    <location>
        <begin position="1"/>
        <end position="22"/>
    </location>
</feature>
<gene>
    <name evidence="5" type="ORF">ZIOFF_000414</name>
</gene>
<evidence type="ECO:0000256" key="1">
    <source>
        <dbReference type="ARBA" id="ARBA00010838"/>
    </source>
</evidence>
<dbReference type="SUPFAM" id="SSF51445">
    <property type="entry name" value="(Trans)glycosidases"/>
    <property type="match status" value="1"/>
</dbReference>
<evidence type="ECO:0000256" key="3">
    <source>
        <dbReference type="RuleBase" id="RU003690"/>
    </source>
</evidence>
<dbReference type="Pfam" id="PF00232">
    <property type="entry name" value="Glyco_hydro_1"/>
    <property type="match status" value="2"/>
</dbReference>
<organism evidence="5 6">
    <name type="scientific">Zingiber officinale</name>
    <name type="common">Ginger</name>
    <name type="synonym">Amomum zingiber</name>
    <dbReference type="NCBI Taxonomy" id="94328"/>
    <lineage>
        <taxon>Eukaryota</taxon>
        <taxon>Viridiplantae</taxon>
        <taxon>Streptophyta</taxon>
        <taxon>Embryophyta</taxon>
        <taxon>Tracheophyta</taxon>
        <taxon>Spermatophyta</taxon>
        <taxon>Magnoliopsida</taxon>
        <taxon>Liliopsida</taxon>
        <taxon>Zingiberales</taxon>
        <taxon>Zingiberaceae</taxon>
        <taxon>Zingiber</taxon>
    </lineage>
</organism>
<dbReference type="InterPro" id="IPR033132">
    <property type="entry name" value="GH_1_N_CS"/>
</dbReference>
<dbReference type="Proteomes" id="UP000734854">
    <property type="component" value="Unassembled WGS sequence"/>
</dbReference>
<evidence type="ECO:0000313" key="6">
    <source>
        <dbReference type="Proteomes" id="UP000734854"/>
    </source>
</evidence>
<sequence>MMLMKLILVLETLLVVLWMVESLALKQELSRGSFPKGFVFGTASSSYQYEGAVEEDGRGKTIWDKFAHSFGMHYINWQLNANFRRNKKYNVEPSLSFTLRFAGKVIDFSNADVAVDHYHMFHVIFIFFKESKKKFSFIEKHEIQWLYFQGKWKKFLKFILNLQQNCIRYVLHGFADGGGEVNQAGIDHYNKVINALLAKGIQPYVTLYHWDLPQTLEDRYNGWLDRQIIEDFANYAETCFKEFGDRVKHWITFNEPHSFAIQGYDVGLHAPGRCSTLLHLLCTAGNSASEPYIVAHNVLLSHATVSDIYRRKYQRTQQGSIGIAFNVMWFEPMTESSEDKDATQRAQDFQFGWFMDPLFFGDYPTSMRTRVGERLPKFSEAEGALVKGSLDFVGVNHYTTYYAKHNSTNLARALLNDALADTGAITLPFKGWKAIGDKAFSIWLYIVPQGIRSLMNYIKDKYGNPLVIITENGMDDFNNPFISTEHALKDKKRIKYHSDYLSKLADSIREDGCNVQGYFVWSLLDNWEWTSGHTSRFGLYFVDYKDRLKRYPKSSAIWFKNLLRTG</sequence>
<dbReference type="GO" id="GO:0008422">
    <property type="term" value="F:beta-glucosidase activity"/>
    <property type="evidence" value="ECO:0007669"/>
    <property type="project" value="TreeGrafter"/>
</dbReference>
<reference evidence="5 6" key="1">
    <citation type="submission" date="2020-08" db="EMBL/GenBank/DDBJ databases">
        <title>Plant Genome Project.</title>
        <authorList>
            <person name="Zhang R.-G."/>
        </authorList>
    </citation>
    <scope>NUCLEOTIDE SEQUENCE [LARGE SCALE GENOMIC DNA]</scope>
    <source>
        <tissue evidence="5">Rhizome</tissue>
    </source>
</reference>
<dbReference type="PRINTS" id="PR00131">
    <property type="entry name" value="GLHYDRLASE1"/>
</dbReference>
<comment type="similarity">
    <text evidence="1 3">Belongs to the glycosyl hydrolase 1 family.</text>
</comment>
<dbReference type="InterPro" id="IPR001360">
    <property type="entry name" value="Glyco_hydro_1"/>
</dbReference>
<dbReference type="GO" id="GO:0005975">
    <property type="term" value="P:carbohydrate metabolic process"/>
    <property type="evidence" value="ECO:0007669"/>
    <property type="project" value="InterPro"/>
</dbReference>
<dbReference type="EMBL" id="JACMSC010000001">
    <property type="protein sequence ID" value="KAG6535442.1"/>
    <property type="molecule type" value="Genomic_DNA"/>
</dbReference>
<feature type="chain" id="PRO_5035191957" evidence="4">
    <location>
        <begin position="23"/>
        <end position="566"/>
    </location>
</feature>
<keyword evidence="6" id="KW-1185">Reference proteome</keyword>
<evidence type="ECO:0000313" key="5">
    <source>
        <dbReference type="EMBL" id="KAG6535442.1"/>
    </source>
</evidence>
<proteinExistence type="inferred from homology"/>
<evidence type="ECO:0000256" key="2">
    <source>
        <dbReference type="ARBA" id="ARBA00022801"/>
    </source>
</evidence>
<keyword evidence="2" id="KW-0378">Hydrolase</keyword>
<comment type="caution">
    <text evidence="5">The sequence shown here is derived from an EMBL/GenBank/DDBJ whole genome shotgun (WGS) entry which is preliminary data.</text>
</comment>
<dbReference type="PROSITE" id="PS00653">
    <property type="entry name" value="GLYCOSYL_HYDROL_F1_2"/>
    <property type="match status" value="1"/>
</dbReference>